<reference evidence="2 3" key="2">
    <citation type="journal article" date="2016" name="Microb. Ecol.">
        <title>Genome Characteristics of a Novel Type I Methanotroph (Sn10-6) Isolated from a Flooded Indian Rice Field.</title>
        <authorList>
            <person name="Rahalkar M.C."/>
            <person name="Pandit P.S."/>
            <person name="Dhakephalkar P.K."/>
            <person name="Pore S."/>
            <person name="Arora P."/>
            <person name="Kapse N."/>
        </authorList>
    </citation>
    <scope>NUCLEOTIDE SEQUENCE [LARGE SCALE GENOMIC DNA]</scope>
    <source>
        <strain evidence="2 3">Sn10-6</strain>
    </source>
</reference>
<evidence type="ECO:0000313" key="2">
    <source>
        <dbReference type="EMBL" id="KJV05922.1"/>
    </source>
</evidence>
<feature type="domain" description="Peptidase C1A papain C-terminal" evidence="1">
    <location>
        <begin position="33"/>
        <end position="119"/>
    </location>
</feature>
<evidence type="ECO:0000259" key="1">
    <source>
        <dbReference type="Pfam" id="PF00112"/>
    </source>
</evidence>
<dbReference type="AlphaFoldDB" id="A0A0F3IGU5"/>
<gene>
    <name evidence="2" type="ORF">VZ94_14690</name>
</gene>
<protein>
    <recommendedName>
        <fullName evidence="1">Peptidase C1A papain C-terminal domain-containing protein</fullName>
    </recommendedName>
</protein>
<reference evidence="3" key="1">
    <citation type="submission" date="2015-03" db="EMBL/GenBank/DDBJ databases">
        <title>Draft genome sequence of a novel methanotroph (Sn10-6) isolated from flooded ricefield rhizosphere in India.</title>
        <authorList>
            <person name="Pandit P.S."/>
            <person name="Pore S.D."/>
            <person name="Arora P."/>
            <person name="Kapse N.G."/>
            <person name="Dhakephalkar P.K."/>
            <person name="Rahalkar M.C."/>
        </authorList>
    </citation>
    <scope>NUCLEOTIDE SEQUENCE [LARGE SCALE GENOMIC DNA]</scope>
    <source>
        <strain evidence="3">Sn10-6</strain>
    </source>
</reference>
<dbReference type="GO" id="GO:0008234">
    <property type="term" value="F:cysteine-type peptidase activity"/>
    <property type="evidence" value="ECO:0007669"/>
    <property type="project" value="InterPro"/>
</dbReference>
<name>A0A0F3IGU5_9GAMM</name>
<keyword evidence="3" id="KW-1185">Reference proteome</keyword>
<organism evidence="2 3">
    <name type="scientific">Methylocucumis oryzae</name>
    <dbReference type="NCBI Taxonomy" id="1632867"/>
    <lineage>
        <taxon>Bacteria</taxon>
        <taxon>Pseudomonadati</taxon>
        <taxon>Pseudomonadota</taxon>
        <taxon>Gammaproteobacteria</taxon>
        <taxon>Methylococcales</taxon>
        <taxon>Methylococcaceae</taxon>
        <taxon>Methylocucumis</taxon>
    </lineage>
</organism>
<dbReference type="GO" id="GO:0006508">
    <property type="term" value="P:proteolysis"/>
    <property type="evidence" value="ECO:0007669"/>
    <property type="project" value="InterPro"/>
</dbReference>
<dbReference type="InterPro" id="IPR000668">
    <property type="entry name" value="Peptidase_C1A_C"/>
</dbReference>
<sequence>MGGRLILLAHTNKNRNGDGKVVFGGTSDIVDDVDCAYTLDEISCEQGKKRVLFENIKARGDVDTEAVYSYSTATGQSYEQRLNSIEQINQDTAEKAKQERWLNEWLEKDKPVINAILAALEQGDTLKTNLVNNVHRNYGFSNAQINKVLAEHTGSDYAKGHRWFLLSGHKNAKIYSRLNGIYPPGQARVETCQAVKQGGN</sequence>
<dbReference type="Proteomes" id="UP000033684">
    <property type="component" value="Unassembled WGS sequence"/>
</dbReference>
<accession>A0A0F3IGU5</accession>
<dbReference type="Pfam" id="PF00112">
    <property type="entry name" value="Peptidase_C1"/>
    <property type="match status" value="1"/>
</dbReference>
<evidence type="ECO:0000313" key="3">
    <source>
        <dbReference type="Proteomes" id="UP000033684"/>
    </source>
</evidence>
<dbReference type="EMBL" id="LAJX01000153">
    <property type="protein sequence ID" value="KJV05922.1"/>
    <property type="molecule type" value="Genomic_DNA"/>
</dbReference>
<comment type="caution">
    <text evidence="2">The sequence shown here is derived from an EMBL/GenBank/DDBJ whole genome shotgun (WGS) entry which is preliminary data.</text>
</comment>
<proteinExistence type="predicted"/>